<evidence type="ECO:0000313" key="4">
    <source>
        <dbReference type="Proteomes" id="UP001079657"/>
    </source>
</evidence>
<dbReference type="Pfam" id="PF22747">
    <property type="entry name" value="Zn_ribbon_DUF2089"/>
    <property type="match status" value="1"/>
</dbReference>
<dbReference type="EMBL" id="JAPQES010000004">
    <property type="protein sequence ID" value="MCY6371497.1"/>
    <property type="molecule type" value="Genomic_DNA"/>
</dbReference>
<evidence type="ECO:0000313" key="3">
    <source>
        <dbReference type="EMBL" id="MCY6371497.1"/>
    </source>
</evidence>
<reference evidence="3" key="1">
    <citation type="submission" date="2022-12" db="EMBL/GenBank/DDBJ databases">
        <authorList>
            <person name="Wang J."/>
        </authorList>
    </citation>
    <scope>NUCLEOTIDE SEQUENCE</scope>
    <source>
        <strain evidence="3">HY-42-06</strain>
    </source>
</reference>
<accession>A0ABT4CR26</accession>
<dbReference type="Proteomes" id="UP001079657">
    <property type="component" value="Unassembled WGS sequence"/>
</dbReference>
<sequence>MEYKVLSKCPVCNSNLKVTRLNCNKCGTVIENQFELSKFSYLNREQLDFIEIFLKCRGNIKDVEKELGISYPTVRAKLDETIEALGYKVSKKPKVSSKDVLDMLEKGDISPDEAVKALKDGEI</sequence>
<name>A0ABT4CR26_9CLOT</name>
<keyword evidence="4" id="KW-1185">Reference proteome</keyword>
<dbReference type="InterPro" id="IPR053957">
    <property type="entry name" value="DUF2089_Zn_ribbon"/>
</dbReference>
<dbReference type="RefSeq" id="WP_268050357.1">
    <property type="nucleotide sequence ID" value="NZ_JAPQES010000004.1"/>
</dbReference>
<comment type="caution">
    <text evidence="3">The sequence shown here is derived from an EMBL/GenBank/DDBJ whole genome shotgun (WGS) entry which is preliminary data.</text>
</comment>
<protein>
    <submittedName>
        <fullName evidence="3">DUF2089 domain-containing protein</fullName>
    </submittedName>
</protein>
<evidence type="ECO:0000259" key="1">
    <source>
        <dbReference type="Pfam" id="PF09862"/>
    </source>
</evidence>
<feature type="domain" description="DUF2089" evidence="1">
    <location>
        <begin position="42"/>
        <end position="88"/>
    </location>
</feature>
<evidence type="ECO:0000259" key="2">
    <source>
        <dbReference type="Pfam" id="PF22747"/>
    </source>
</evidence>
<dbReference type="InterPro" id="IPR018658">
    <property type="entry name" value="DUF2089"/>
</dbReference>
<feature type="domain" description="DUF2089" evidence="2">
    <location>
        <begin position="9"/>
        <end position="40"/>
    </location>
</feature>
<proteinExistence type="predicted"/>
<organism evidence="3 4">
    <name type="scientific">Clostridium ganghwense</name>
    <dbReference type="NCBI Taxonomy" id="312089"/>
    <lineage>
        <taxon>Bacteria</taxon>
        <taxon>Bacillati</taxon>
        <taxon>Bacillota</taxon>
        <taxon>Clostridia</taxon>
        <taxon>Eubacteriales</taxon>
        <taxon>Clostridiaceae</taxon>
        <taxon>Clostridium</taxon>
    </lineage>
</organism>
<dbReference type="Pfam" id="PF09862">
    <property type="entry name" value="DUF2089"/>
    <property type="match status" value="1"/>
</dbReference>
<gene>
    <name evidence="3" type="ORF">OXH55_12680</name>
</gene>